<dbReference type="GO" id="GO:0016491">
    <property type="term" value="F:oxidoreductase activity"/>
    <property type="evidence" value="ECO:0007669"/>
    <property type="project" value="UniProtKB-KW"/>
</dbReference>
<organism evidence="4 5">
    <name type="scientific">Mycena rosella</name>
    <name type="common">Pink bonnet</name>
    <name type="synonym">Agaricus rosellus</name>
    <dbReference type="NCBI Taxonomy" id="1033263"/>
    <lineage>
        <taxon>Eukaryota</taxon>
        <taxon>Fungi</taxon>
        <taxon>Dikarya</taxon>
        <taxon>Basidiomycota</taxon>
        <taxon>Agaricomycotina</taxon>
        <taxon>Agaricomycetes</taxon>
        <taxon>Agaricomycetidae</taxon>
        <taxon>Agaricales</taxon>
        <taxon>Marasmiineae</taxon>
        <taxon>Mycenaceae</taxon>
        <taxon>Mycena</taxon>
    </lineage>
</organism>
<keyword evidence="5" id="KW-1185">Reference proteome</keyword>
<evidence type="ECO:0000256" key="3">
    <source>
        <dbReference type="ARBA" id="ARBA00035112"/>
    </source>
</evidence>
<dbReference type="Proteomes" id="UP001221757">
    <property type="component" value="Unassembled WGS sequence"/>
</dbReference>
<evidence type="ECO:0000256" key="1">
    <source>
        <dbReference type="ARBA" id="ARBA00004685"/>
    </source>
</evidence>
<proteinExistence type="inferred from homology"/>
<comment type="similarity">
    <text evidence="3">Belongs to the ustYa family.</text>
</comment>
<sequence>LPISLGTATLEFLFGKHYNIANDADWATLVPSNHGRVRLGAAQEEFDVAMYTDLECLDTIRAAYVVMRDGARVRSEAAEACLGQIRQAILCTADTTLEPADVICKDGKCPASSAVATGEFVDHKCRDWTQVRDFVESNQAAW</sequence>
<feature type="non-terminal residue" evidence="4">
    <location>
        <position position="142"/>
    </location>
</feature>
<evidence type="ECO:0000313" key="5">
    <source>
        <dbReference type="Proteomes" id="UP001221757"/>
    </source>
</evidence>
<name>A0AAD7CMY7_MYCRO</name>
<comment type="caution">
    <text evidence="4">The sequence shown here is derived from an EMBL/GenBank/DDBJ whole genome shotgun (WGS) entry which is preliminary data.</text>
</comment>
<protein>
    <submittedName>
        <fullName evidence="4">Uncharacterized protein</fullName>
    </submittedName>
</protein>
<dbReference type="InterPro" id="IPR021765">
    <property type="entry name" value="UstYa-like"/>
</dbReference>
<dbReference type="Pfam" id="PF11807">
    <property type="entry name" value="UstYa"/>
    <property type="match status" value="1"/>
</dbReference>
<gene>
    <name evidence="4" type="ORF">B0H17DRAFT_886955</name>
</gene>
<accession>A0AAD7CMY7</accession>
<evidence type="ECO:0000313" key="4">
    <source>
        <dbReference type="EMBL" id="KAJ7654238.1"/>
    </source>
</evidence>
<dbReference type="EMBL" id="JARKIE010000325">
    <property type="protein sequence ID" value="KAJ7654238.1"/>
    <property type="molecule type" value="Genomic_DNA"/>
</dbReference>
<reference evidence="4" key="1">
    <citation type="submission" date="2023-03" db="EMBL/GenBank/DDBJ databases">
        <title>Massive genome expansion in bonnet fungi (Mycena s.s.) driven by repeated elements and novel gene families across ecological guilds.</title>
        <authorList>
            <consortium name="Lawrence Berkeley National Laboratory"/>
            <person name="Harder C.B."/>
            <person name="Miyauchi S."/>
            <person name="Viragh M."/>
            <person name="Kuo A."/>
            <person name="Thoen E."/>
            <person name="Andreopoulos B."/>
            <person name="Lu D."/>
            <person name="Skrede I."/>
            <person name="Drula E."/>
            <person name="Henrissat B."/>
            <person name="Morin E."/>
            <person name="Kohler A."/>
            <person name="Barry K."/>
            <person name="LaButti K."/>
            <person name="Morin E."/>
            <person name="Salamov A."/>
            <person name="Lipzen A."/>
            <person name="Mereny Z."/>
            <person name="Hegedus B."/>
            <person name="Baldrian P."/>
            <person name="Stursova M."/>
            <person name="Weitz H."/>
            <person name="Taylor A."/>
            <person name="Grigoriev I.V."/>
            <person name="Nagy L.G."/>
            <person name="Martin F."/>
            <person name="Kauserud H."/>
        </authorList>
    </citation>
    <scope>NUCLEOTIDE SEQUENCE</scope>
    <source>
        <strain evidence="4">CBHHK067</strain>
    </source>
</reference>
<keyword evidence="2" id="KW-0560">Oxidoreductase</keyword>
<dbReference type="PANTHER" id="PTHR33365">
    <property type="entry name" value="YALI0B05434P"/>
    <property type="match status" value="1"/>
</dbReference>
<comment type="pathway">
    <text evidence="1">Mycotoxin biosynthesis.</text>
</comment>
<dbReference type="GO" id="GO:0043386">
    <property type="term" value="P:mycotoxin biosynthetic process"/>
    <property type="evidence" value="ECO:0007669"/>
    <property type="project" value="InterPro"/>
</dbReference>
<dbReference type="PANTHER" id="PTHR33365:SF11">
    <property type="entry name" value="TAT PATHWAY SIGNAL SEQUENCE"/>
    <property type="match status" value="1"/>
</dbReference>
<dbReference type="AlphaFoldDB" id="A0AAD7CMY7"/>
<evidence type="ECO:0000256" key="2">
    <source>
        <dbReference type="ARBA" id="ARBA00023002"/>
    </source>
</evidence>
<feature type="non-terminal residue" evidence="4">
    <location>
        <position position="1"/>
    </location>
</feature>